<keyword evidence="2" id="KW-1185">Reference proteome</keyword>
<reference evidence="2" key="1">
    <citation type="submission" date="2016-06" db="EMBL/GenBank/DDBJ databases">
        <title>Parallel loss of symbiosis genes in relatives of nitrogen-fixing non-legume Parasponia.</title>
        <authorList>
            <person name="Van Velzen R."/>
            <person name="Holmer R."/>
            <person name="Bu F."/>
            <person name="Rutten L."/>
            <person name="Van Zeijl A."/>
            <person name="Liu W."/>
            <person name="Santuari L."/>
            <person name="Cao Q."/>
            <person name="Sharma T."/>
            <person name="Shen D."/>
            <person name="Roswanjaya Y."/>
            <person name="Wardhani T."/>
            <person name="Kalhor M.S."/>
            <person name="Jansen J."/>
            <person name="Van den Hoogen J."/>
            <person name="Gungor B."/>
            <person name="Hartog M."/>
            <person name="Hontelez J."/>
            <person name="Verver J."/>
            <person name="Yang W.-C."/>
            <person name="Schijlen E."/>
            <person name="Repin R."/>
            <person name="Schilthuizen M."/>
            <person name="Schranz E."/>
            <person name="Heidstra R."/>
            <person name="Miyata K."/>
            <person name="Fedorova E."/>
            <person name="Kohlen W."/>
            <person name="Bisseling T."/>
            <person name="Smit S."/>
            <person name="Geurts R."/>
        </authorList>
    </citation>
    <scope>NUCLEOTIDE SEQUENCE [LARGE SCALE GENOMIC DNA]</scope>
    <source>
        <strain evidence="2">cv. WU1-14</strain>
    </source>
</reference>
<dbReference type="AlphaFoldDB" id="A0A2P5A7P6"/>
<organism evidence="1 2">
    <name type="scientific">Parasponia andersonii</name>
    <name type="common">Sponia andersonii</name>
    <dbReference type="NCBI Taxonomy" id="3476"/>
    <lineage>
        <taxon>Eukaryota</taxon>
        <taxon>Viridiplantae</taxon>
        <taxon>Streptophyta</taxon>
        <taxon>Embryophyta</taxon>
        <taxon>Tracheophyta</taxon>
        <taxon>Spermatophyta</taxon>
        <taxon>Magnoliopsida</taxon>
        <taxon>eudicotyledons</taxon>
        <taxon>Gunneridae</taxon>
        <taxon>Pentapetalae</taxon>
        <taxon>rosids</taxon>
        <taxon>fabids</taxon>
        <taxon>Rosales</taxon>
        <taxon>Cannabaceae</taxon>
        <taxon>Parasponia</taxon>
    </lineage>
</organism>
<evidence type="ECO:0000313" key="1">
    <source>
        <dbReference type="EMBL" id="PON32544.1"/>
    </source>
</evidence>
<dbReference type="Proteomes" id="UP000237105">
    <property type="component" value="Unassembled WGS sequence"/>
</dbReference>
<protein>
    <submittedName>
        <fullName evidence="1">Uncharacterized protein</fullName>
    </submittedName>
</protein>
<dbReference type="OrthoDB" id="10287690at2759"/>
<comment type="caution">
    <text evidence="1">The sequence shown here is derived from an EMBL/GenBank/DDBJ whole genome shotgun (WGS) entry which is preliminary data.</text>
</comment>
<dbReference type="EMBL" id="JXTB01000805">
    <property type="protein sequence ID" value="PON32544.1"/>
    <property type="molecule type" value="Genomic_DNA"/>
</dbReference>
<accession>A0A2P5A7P6</accession>
<sequence>MAANVSKRARLFGIIIRTILLKTIMAWNTLNPIKVTTSIKYQRIVFWRCTNKNVHEVLTGPESDAGLQSGDELARKPASVGLRRGGRGHNWANLLLWLLSGFIL</sequence>
<gene>
    <name evidence="1" type="ORF">PanWU01x14_360360</name>
</gene>
<evidence type="ECO:0000313" key="2">
    <source>
        <dbReference type="Proteomes" id="UP000237105"/>
    </source>
</evidence>
<proteinExistence type="predicted"/>
<name>A0A2P5A7P6_PARAD</name>